<dbReference type="PANTHER" id="PTHR30529">
    <property type="entry name" value="CYTOCHROME B561"/>
    <property type="match status" value="1"/>
</dbReference>
<keyword evidence="11 13" id="KW-0472">Membrane</keyword>
<dbReference type="GO" id="GO:0005886">
    <property type="term" value="C:plasma membrane"/>
    <property type="evidence" value="ECO:0007669"/>
    <property type="project" value="UniProtKB-SubCell"/>
</dbReference>
<dbReference type="PANTHER" id="PTHR30529:SF1">
    <property type="entry name" value="CYTOCHROME B561 HOMOLOG 2"/>
    <property type="match status" value="1"/>
</dbReference>
<evidence type="ECO:0000256" key="3">
    <source>
        <dbReference type="ARBA" id="ARBA00022448"/>
    </source>
</evidence>
<proteinExistence type="inferred from homology"/>
<feature type="transmembrane region" description="Helical" evidence="13">
    <location>
        <begin position="58"/>
        <end position="75"/>
    </location>
</feature>
<evidence type="ECO:0000256" key="4">
    <source>
        <dbReference type="ARBA" id="ARBA00022475"/>
    </source>
</evidence>
<dbReference type="InterPro" id="IPR052168">
    <property type="entry name" value="Cytochrome_b561_oxidase"/>
</dbReference>
<dbReference type="GO" id="GO:0009055">
    <property type="term" value="F:electron transfer activity"/>
    <property type="evidence" value="ECO:0007669"/>
    <property type="project" value="InterPro"/>
</dbReference>
<evidence type="ECO:0000256" key="12">
    <source>
        <dbReference type="ARBA" id="ARBA00037975"/>
    </source>
</evidence>
<keyword evidence="3" id="KW-0813">Transport</keyword>
<evidence type="ECO:0000313" key="15">
    <source>
        <dbReference type="EMBL" id="MCT4368996.1"/>
    </source>
</evidence>
<dbReference type="GO" id="GO:0022904">
    <property type="term" value="P:respiratory electron transport chain"/>
    <property type="evidence" value="ECO:0007669"/>
    <property type="project" value="InterPro"/>
</dbReference>
<feature type="transmembrane region" description="Helical" evidence="13">
    <location>
        <begin position="152"/>
        <end position="171"/>
    </location>
</feature>
<dbReference type="Proteomes" id="UP000217448">
    <property type="component" value="Unassembled WGS sequence"/>
</dbReference>
<dbReference type="RefSeq" id="WP_095881563.1">
    <property type="nucleotide sequence ID" value="NZ_NTHN02000001.1"/>
</dbReference>
<comment type="cofactor">
    <cofactor evidence="1">
        <name>heme b</name>
        <dbReference type="ChEBI" id="CHEBI:60344"/>
    </cofactor>
</comment>
<evidence type="ECO:0000256" key="13">
    <source>
        <dbReference type="SAM" id="Phobius"/>
    </source>
</evidence>
<keyword evidence="8" id="KW-0249">Electron transport</keyword>
<keyword evidence="9 13" id="KW-1133">Transmembrane helix</keyword>
<keyword evidence="5" id="KW-0349">Heme</keyword>
<reference evidence="17" key="2">
    <citation type="submission" date="2023-07" db="EMBL/GenBank/DDBJ databases">
        <title>Yangia mangrovi SAOS 153D genome.</title>
        <authorList>
            <person name="Verma A."/>
            <person name="Pal Y."/>
            <person name="Sundharam S."/>
            <person name="Bisht B."/>
            <person name="Srinivasan K."/>
        </authorList>
    </citation>
    <scope>NUCLEOTIDE SEQUENCE [LARGE SCALE GENOMIC DNA]</scope>
    <source>
        <strain evidence="17">SAOS 153D</strain>
    </source>
</reference>
<dbReference type="GO" id="GO:0020037">
    <property type="term" value="F:heme binding"/>
    <property type="evidence" value="ECO:0007669"/>
    <property type="project" value="TreeGrafter"/>
</dbReference>
<evidence type="ECO:0000313" key="16">
    <source>
        <dbReference type="EMBL" id="PBD19936.1"/>
    </source>
</evidence>
<gene>
    <name evidence="15" type="ORF">CLG85_001015</name>
    <name evidence="16" type="ORF">CLG85_06710</name>
</gene>
<evidence type="ECO:0000256" key="1">
    <source>
        <dbReference type="ARBA" id="ARBA00001970"/>
    </source>
</evidence>
<reference evidence="15" key="3">
    <citation type="submission" date="2024-05" db="EMBL/GenBank/DDBJ databases">
        <title>Yangia mangrovi SAOS 153D genome.</title>
        <authorList>
            <person name="Verma A."/>
            <person name="Pal Y."/>
            <person name="Sundharam S."/>
            <person name="Bisht B."/>
            <person name="Srinivasan K."/>
        </authorList>
    </citation>
    <scope>NUCLEOTIDE SEQUENCE</scope>
    <source>
        <strain evidence="15">SAOS 153D</strain>
    </source>
</reference>
<keyword evidence="7" id="KW-0479">Metal-binding</keyword>
<dbReference type="AlphaFoldDB" id="A0A2A3JXL6"/>
<comment type="subcellular location">
    <subcellularLocation>
        <location evidence="2">Cell membrane</location>
        <topology evidence="2">Multi-pass membrane protein</topology>
    </subcellularLocation>
</comment>
<evidence type="ECO:0000256" key="6">
    <source>
        <dbReference type="ARBA" id="ARBA00022692"/>
    </source>
</evidence>
<reference evidence="16" key="1">
    <citation type="submission" date="2017-09" db="EMBL/GenBank/DDBJ databases">
        <title>Yangia sp. SAOS 153D whole genome sequencing.</title>
        <authorList>
            <person name="Verma A."/>
            <person name="Krishnamurthi S."/>
        </authorList>
    </citation>
    <scope>NUCLEOTIDE SEQUENCE [LARGE SCALE GENOMIC DNA]</scope>
    <source>
        <strain evidence="16">SAOS 153D</strain>
    </source>
</reference>
<dbReference type="OrthoDB" id="8156287at2"/>
<evidence type="ECO:0000256" key="9">
    <source>
        <dbReference type="ARBA" id="ARBA00022989"/>
    </source>
</evidence>
<dbReference type="InterPro" id="IPR011577">
    <property type="entry name" value="Cyt_b561_bac/Ni-Hgenase"/>
</dbReference>
<evidence type="ECO:0000256" key="7">
    <source>
        <dbReference type="ARBA" id="ARBA00022723"/>
    </source>
</evidence>
<dbReference type="EMBL" id="NTHN02000001">
    <property type="protein sequence ID" value="MCT4368996.1"/>
    <property type="molecule type" value="Genomic_DNA"/>
</dbReference>
<evidence type="ECO:0000256" key="2">
    <source>
        <dbReference type="ARBA" id="ARBA00004651"/>
    </source>
</evidence>
<feature type="transmembrane region" description="Helical" evidence="13">
    <location>
        <begin position="19"/>
        <end position="38"/>
    </location>
</feature>
<evidence type="ECO:0000256" key="11">
    <source>
        <dbReference type="ARBA" id="ARBA00023136"/>
    </source>
</evidence>
<evidence type="ECO:0000256" key="10">
    <source>
        <dbReference type="ARBA" id="ARBA00023004"/>
    </source>
</evidence>
<comment type="similarity">
    <text evidence="12">Belongs to the cytochrome b561 family.</text>
</comment>
<evidence type="ECO:0000256" key="5">
    <source>
        <dbReference type="ARBA" id="ARBA00022617"/>
    </source>
</evidence>
<evidence type="ECO:0000256" key="8">
    <source>
        <dbReference type="ARBA" id="ARBA00022982"/>
    </source>
</evidence>
<evidence type="ECO:0000259" key="14">
    <source>
        <dbReference type="Pfam" id="PF01292"/>
    </source>
</evidence>
<dbReference type="InterPro" id="IPR016174">
    <property type="entry name" value="Di-haem_cyt_TM"/>
</dbReference>
<comment type="caution">
    <text evidence="16">The sequence shown here is derived from an EMBL/GenBank/DDBJ whole genome shotgun (WGS) entry which is preliminary data.</text>
</comment>
<protein>
    <submittedName>
        <fullName evidence="15 16">Cytochrome B</fullName>
    </submittedName>
</protein>
<dbReference type="Pfam" id="PF01292">
    <property type="entry name" value="Ni_hydr_CYTB"/>
    <property type="match status" value="1"/>
</dbReference>
<evidence type="ECO:0000313" key="17">
    <source>
        <dbReference type="Proteomes" id="UP000217448"/>
    </source>
</evidence>
<name>A0A2A3JXL6_9RHOB</name>
<keyword evidence="6 13" id="KW-0812">Transmembrane</keyword>
<dbReference type="GO" id="GO:0046872">
    <property type="term" value="F:metal ion binding"/>
    <property type="evidence" value="ECO:0007669"/>
    <property type="project" value="UniProtKB-KW"/>
</dbReference>
<sequence length="184" mass="19970">MVNPVATGHPLRYSRSARLLHWLTVVLVLTTIPAGLVMVQEGLSRPLQDTLFLYHKNIGPIILILVVLRLAVRLITPPPPLPESVPAPQARIARAVHWLLYALLVTLAISGTVRVQAGGFPMELWDPLLGGMIGKDEALAKSASGVHDRAKTVLILLIAVHVGAAALHGLVKRDGVFRRMWPPV</sequence>
<keyword evidence="10" id="KW-0408">Iron</keyword>
<organism evidence="16">
    <name type="scientific">Alloyangia mangrovi</name>
    <dbReference type="NCBI Taxonomy" id="1779329"/>
    <lineage>
        <taxon>Bacteria</taxon>
        <taxon>Pseudomonadati</taxon>
        <taxon>Pseudomonadota</taxon>
        <taxon>Alphaproteobacteria</taxon>
        <taxon>Rhodobacterales</taxon>
        <taxon>Roseobacteraceae</taxon>
        <taxon>Alloyangia</taxon>
    </lineage>
</organism>
<feature type="domain" description="Cytochrome b561 bacterial/Ni-hydrogenase" evidence="14">
    <location>
        <begin position="12"/>
        <end position="182"/>
    </location>
</feature>
<dbReference type="EMBL" id="NTHN01000085">
    <property type="protein sequence ID" value="PBD19936.1"/>
    <property type="molecule type" value="Genomic_DNA"/>
</dbReference>
<keyword evidence="4" id="KW-1003">Cell membrane</keyword>
<keyword evidence="17" id="KW-1185">Reference proteome</keyword>
<dbReference type="SUPFAM" id="SSF81342">
    <property type="entry name" value="Transmembrane di-heme cytochromes"/>
    <property type="match status" value="1"/>
</dbReference>
<feature type="transmembrane region" description="Helical" evidence="13">
    <location>
        <begin position="96"/>
        <end position="117"/>
    </location>
</feature>
<accession>A0A2A3JXL6</accession>
<dbReference type="Gene3D" id="1.20.950.20">
    <property type="entry name" value="Transmembrane di-heme cytochromes, Chain C"/>
    <property type="match status" value="1"/>
</dbReference>